<feature type="transmembrane region" description="Helical" evidence="5">
    <location>
        <begin position="420"/>
        <end position="443"/>
    </location>
</feature>
<dbReference type="Pfam" id="PF03323">
    <property type="entry name" value="GerA"/>
    <property type="match status" value="1"/>
</dbReference>
<organism evidence="6 7">
    <name type="scientific">Metabacillus idriensis</name>
    <dbReference type="NCBI Taxonomy" id="324768"/>
    <lineage>
        <taxon>Bacteria</taxon>
        <taxon>Bacillati</taxon>
        <taxon>Bacillota</taxon>
        <taxon>Bacilli</taxon>
        <taxon>Bacillales</taxon>
        <taxon>Bacillaceae</taxon>
        <taxon>Metabacillus</taxon>
    </lineage>
</organism>
<keyword evidence="5" id="KW-0812">Transmembrane</keyword>
<evidence type="ECO:0000256" key="3">
    <source>
        <dbReference type="ARBA" id="ARBA00023136"/>
    </source>
</evidence>
<evidence type="ECO:0000256" key="1">
    <source>
        <dbReference type="ARBA" id="ARBA00004141"/>
    </source>
</evidence>
<dbReference type="GO" id="GO:0009847">
    <property type="term" value="P:spore germination"/>
    <property type="evidence" value="ECO:0007669"/>
    <property type="project" value="UniProtKB-UniRule"/>
</dbReference>
<evidence type="ECO:0000256" key="4">
    <source>
        <dbReference type="PIRNR" id="PIRNR005690"/>
    </source>
</evidence>
<protein>
    <submittedName>
        <fullName evidence="6">Spore germination protein</fullName>
    </submittedName>
</protein>
<name>A0A6I2MK82_9BACI</name>
<comment type="similarity">
    <text evidence="2 4">Belongs to the GerABKA family.</text>
</comment>
<evidence type="ECO:0000256" key="5">
    <source>
        <dbReference type="SAM" id="Phobius"/>
    </source>
</evidence>
<dbReference type="PIRSF" id="PIRSF005690">
    <property type="entry name" value="GerBA"/>
    <property type="match status" value="1"/>
</dbReference>
<dbReference type="AlphaFoldDB" id="A0A6I2MK82"/>
<dbReference type="PANTHER" id="PTHR22550:SF5">
    <property type="entry name" value="LEUCINE ZIPPER PROTEIN 4"/>
    <property type="match status" value="1"/>
</dbReference>
<dbReference type="InterPro" id="IPR004995">
    <property type="entry name" value="Spore_Ger"/>
</dbReference>
<feature type="transmembrane region" description="Helical" evidence="5">
    <location>
        <begin position="293"/>
        <end position="312"/>
    </location>
</feature>
<accession>A0A6I2MK82</accession>
<keyword evidence="7" id="KW-1185">Reference proteome</keyword>
<dbReference type="RefSeq" id="WP_070875915.1">
    <property type="nucleotide sequence ID" value="NZ_CAJGAA010000001.1"/>
</dbReference>
<keyword evidence="5" id="KW-1133">Transmembrane helix</keyword>
<evidence type="ECO:0000313" key="6">
    <source>
        <dbReference type="EMBL" id="MRX56233.1"/>
    </source>
</evidence>
<feature type="transmembrane region" description="Helical" evidence="5">
    <location>
        <begin position="389"/>
        <end position="408"/>
    </location>
</feature>
<comment type="caution">
    <text evidence="6">The sequence shown here is derived from an EMBL/GenBank/DDBJ whole genome shotgun (WGS) entry which is preliminary data.</text>
</comment>
<keyword evidence="3 4" id="KW-0472">Membrane</keyword>
<comment type="subcellular location">
    <subcellularLocation>
        <location evidence="4">Cell membrane</location>
    </subcellularLocation>
    <subcellularLocation>
        <location evidence="1">Membrane</location>
        <topology evidence="1">Multi-pass membrane protein</topology>
    </subcellularLocation>
</comment>
<dbReference type="PANTHER" id="PTHR22550">
    <property type="entry name" value="SPORE GERMINATION PROTEIN"/>
    <property type="match status" value="1"/>
</dbReference>
<evidence type="ECO:0000256" key="2">
    <source>
        <dbReference type="ARBA" id="ARBA00005278"/>
    </source>
</evidence>
<proteinExistence type="inferred from homology"/>
<dbReference type="EMBL" id="WKKF01000010">
    <property type="protein sequence ID" value="MRX56233.1"/>
    <property type="molecule type" value="Genomic_DNA"/>
</dbReference>
<gene>
    <name evidence="6" type="ORF">GJU41_19930</name>
</gene>
<sequence>MFWNKKKKGLVQQESTKQTLALENQPLSIEELKKTLEKMDDAEIIEPEKNDFHKLTLIYIRTLIDLERLNESIIEPLKRSAQEQVLKKMTASKITEVTSIDEANKQLFSGAVLIYDPANNVWAAIPLKNPLGRSIETSETETILYGAKDSFSENIEDNISLIRHRLPIPRLKTEKFTVGSLSQSTAVIMYIEGLTNPEFIETAKKRIEEINFDLFFDSSQLAAFMEENDNSIFPQFQQTDRPDVCAYSLGLGKITILLDNTPFVLVAPITFFHLFQSPEDYINRWPVASFLRCLRYLSFFISITLIPFYVALTTHHYQMIPLQILFVLMESRTKLPFSPFWEALLMLIILEIIKEASLRMPTKSSQTLGVIGGIVIGQAAVEAGFASKVLIVMVGISTIASFLIPNYLMTKANSLIQFGFLILSSFFGIFGIAIGLILLFAHLNGLNSLKEPYFSPVAPFYGKDWNDLFIRGPLTKMKERPEHLHPVQKWRYSQRR</sequence>
<evidence type="ECO:0000313" key="7">
    <source>
        <dbReference type="Proteomes" id="UP000441585"/>
    </source>
</evidence>
<dbReference type="InterPro" id="IPR050768">
    <property type="entry name" value="UPF0353/GerABKA_families"/>
</dbReference>
<reference evidence="6 7" key="1">
    <citation type="submission" date="2019-11" db="EMBL/GenBank/DDBJ databases">
        <title>Bacillus idriensis genome.</title>
        <authorList>
            <person name="Konopka E.N."/>
            <person name="Newman J.D."/>
        </authorList>
    </citation>
    <scope>NUCLEOTIDE SEQUENCE [LARGE SCALE GENOMIC DNA]</scope>
    <source>
        <strain evidence="6 7">DSM 19097</strain>
    </source>
</reference>
<dbReference type="GO" id="GO:0005886">
    <property type="term" value="C:plasma membrane"/>
    <property type="evidence" value="ECO:0007669"/>
    <property type="project" value="UniProtKB-SubCell"/>
</dbReference>
<dbReference type="Proteomes" id="UP000441585">
    <property type="component" value="Unassembled WGS sequence"/>
</dbReference>
<feature type="transmembrane region" description="Helical" evidence="5">
    <location>
        <begin position="335"/>
        <end position="353"/>
    </location>
</feature>